<dbReference type="InterPro" id="IPR000172">
    <property type="entry name" value="GMC_OxRdtase_N"/>
</dbReference>
<accession>A0AAV9HGR3</accession>
<dbReference type="PANTHER" id="PTHR11552">
    <property type="entry name" value="GLUCOSE-METHANOL-CHOLINE GMC OXIDOREDUCTASE"/>
    <property type="match status" value="1"/>
</dbReference>
<sequence length="578" mass="63551">MATEYDFIIVGSGPAGASVAFALAQSPKKPKVLILEAGSRNDDRNLRVSGQRWLTFLQKDLNFGYKTCPQQNVASRELDYSRGKGLGGSSAINFGAFTVGASHDYDTWAKLTDDEDYSWPRIQGRFKKLITFHRDLPAGTDPKYASPLAENHGSSGPLHLGYAKEWEEDLVPTLDLLSQSGYALNPDHNSGNPIGVSLLITSTHDGLRSTANDILSELPDNFTVLTSSPVQNVIFSGKKAIGVSSNGTSYFASREVILSAGALDTPRILMHSGIGPTDQLTKFGIPVLLPAPRVGQNLRDRPFMSLVYRRKPGSTASKRGSFYGSQAAQDSALAQWQNDGTGPWSKYGCQLAVGFLKLSERFTSSREFRSLPEGEQEFLNHETVPHMEFVTHFPVHMYFPPGAFPRVSEEQLVDYSCLSLFLYNPQSRGEATLQSSDPDVPLRFDPRFFAHEFDRRAAADSLREFLERFVEGNEEFRRGTEGVIAGPEKGAKSSDEELLDFWREGLGSTFHMTGTAKMGKRGEEDAVVDSAFRVIGVEGLRVADMSVVPVLVSGHTQAVAYVTGYTCGEKLLKEYDLL</sequence>
<evidence type="ECO:0000313" key="7">
    <source>
        <dbReference type="EMBL" id="KAK4458990.1"/>
    </source>
</evidence>
<evidence type="ECO:0000256" key="4">
    <source>
        <dbReference type="RuleBase" id="RU003968"/>
    </source>
</evidence>
<keyword evidence="4" id="KW-0285">Flavoprotein</keyword>
<comment type="similarity">
    <text evidence="1 4">Belongs to the GMC oxidoreductase family.</text>
</comment>
<evidence type="ECO:0000256" key="1">
    <source>
        <dbReference type="ARBA" id="ARBA00010790"/>
    </source>
</evidence>
<dbReference type="InterPro" id="IPR012132">
    <property type="entry name" value="GMC_OxRdtase"/>
</dbReference>
<protein>
    <submittedName>
        <fullName evidence="7">Oxidoreductase</fullName>
    </submittedName>
</protein>
<dbReference type="PROSITE" id="PS00624">
    <property type="entry name" value="GMC_OXRED_2"/>
    <property type="match status" value="1"/>
</dbReference>
<evidence type="ECO:0000256" key="3">
    <source>
        <dbReference type="PIRSR" id="PIRSR000137-2"/>
    </source>
</evidence>
<feature type="active site" description="Proton acceptor" evidence="2">
    <location>
        <position position="555"/>
    </location>
</feature>
<feature type="domain" description="Glucose-methanol-choline oxidoreductase N-terminal" evidence="5">
    <location>
        <begin position="83"/>
        <end position="106"/>
    </location>
</feature>
<dbReference type="SUPFAM" id="SSF54373">
    <property type="entry name" value="FAD-linked reductases, C-terminal domain"/>
    <property type="match status" value="1"/>
</dbReference>
<dbReference type="Gene3D" id="3.50.50.60">
    <property type="entry name" value="FAD/NAD(P)-binding domain"/>
    <property type="match status" value="1"/>
</dbReference>
<evidence type="ECO:0000259" key="6">
    <source>
        <dbReference type="PROSITE" id="PS00624"/>
    </source>
</evidence>
<dbReference type="GO" id="GO:0050660">
    <property type="term" value="F:flavin adenine dinucleotide binding"/>
    <property type="evidence" value="ECO:0007669"/>
    <property type="project" value="InterPro"/>
</dbReference>
<feature type="active site" description="Proton donor" evidence="2">
    <location>
        <position position="511"/>
    </location>
</feature>
<dbReference type="Pfam" id="PF00732">
    <property type="entry name" value="GMC_oxred_N"/>
    <property type="match status" value="1"/>
</dbReference>
<name>A0AAV9HGR3_9PEZI</name>
<dbReference type="SUPFAM" id="SSF51905">
    <property type="entry name" value="FAD/NAD(P)-binding domain"/>
    <property type="match status" value="1"/>
</dbReference>
<comment type="caution">
    <text evidence="7">The sequence shown here is derived from an EMBL/GenBank/DDBJ whole genome shotgun (WGS) entry which is preliminary data.</text>
</comment>
<keyword evidence="3 4" id="KW-0274">FAD</keyword>
<dbReference type="InterPro" id="IPR007867">
    <property type="entry name" value="GMC_OxRtase_C"/>
</dbReference>
<gene>
    <name evidence="7" type="ORF">QBC42DRAFT_340645</name>
</gene>
<dbReference type="PANTHER" id="PTHR11552:SF134">
    <property type="entry name" value="GLUCOSE-METHANOL-CHOLINE OXIDOREDUCTASE N-TERMINAL DOMAIN-CONTAINING PROTEIN"/>
    <property type="match status" value="1"/>
</dbReference>
<feature type="binding site" evidence="3">
    <location>
        <position position="230"/>
    </location>
    <ligand>
        <name>FAD</name>
        <dbReference type="ChEBI" id="CHEBI:57692"/>
    </ligand>
</feature>
<feature type="domain" description="Glucose-methanol-choline oxidoreductase N-terminal" evidence="6">
    <location>
        <begin position="261"/>
        <end position="275"/>
    </location>
</feature>
<dbReference type="PROSITE" id="PS00623">
    <property type="entry name" value="GMC_OXRED_1"/>
    <property type="match status" value="1"/>
</dbReference>
<reference evidence="7" key="1">
    <citation type="journal article" date="2023" name="Mol. Phylogenet. Evol.">
        <title>Genome-scale phylogeny and comparative genomics of the fungal order Sordariales.</title>
        <authorList>
            <person name="Hensen N."/>
            <person name="Bonometti L."/>
            <person name="Westerberg I."/>
            <person name="Brannstrom I.O."/>
            <person name="Guillou S."/>
            <person name="Cros-Aarteil S."/>
            <person name="Calhoun S."/>
            <person name="Haridas S."/>
            <person name="Kuo A."/>
            <person name="Mondo S."/>
            <person name="Pangilinan J."/>
            <person name="Riley R."/>
            <person name="LaButti K."/>
            <person name="Andreopoulos B."/>
            <person name="Lipzen A."/>
            <person name="Chen C."/>
            <person name="Yan M."/>
            <person name="Daum C."/>
            <person name="Ng V."/>
            <person name="Clum A."/>
            <person name="Steindorff A."/>
            <person name="Ohm R.A."/>
            <person name="Martin F."/>
            <person name="Silar P."/>
            <person name="Natvig D.O."/>
            <person name="Lalanne C."/>
            <person name="Gautier V."/>
            <person name="Ament-Velasquez S.L."/>
            <person name="Kruys A."/>
            <person name="Hutchinson M.I."/>
            <person name="Powell A.J."/>
            <person name="Barry K."/>
            <person name="Miller A.N."/>
            <person name="Grigoriev I.V."/>
            <person name="Debuchy R."/>
            <person name="Gladieux P."/>
            <person name="Hiltunen Thoren M."/>
            <person name="Johannesson H."/>
        </authorList>
    </citation>
    <scope>NUCLEOTIDE SEQUENCE</scope>
    <source>
        <strain evidence="7">PSN324</strain>
    </source>
</reference>
<dbReference type="InterPro" id="IPR036188">
    <property type="entry name" value="FAD/NAD-bd_sf"/>
</dbReference>
<keyword evidence="8" id="KW-1185">Reference proteome</keyword>
<reference evidence="7" key="2">
    <citation type="submission" date="2023-06" db="EMBL/GenBank/DDBJ databases">
        <authorList>
            <consortium name="Lawrence Berkeley National Laboratory"/>
            <person name="Mondo S.J."/>
            <person name="Hensen N."/>
            <person name="Bonometti L."/>
            <person name="Westerberg I."/>
            <person name="Brannstrom I.O."/>
            <person name="Guillou S."/>
            <person name="Cros-Aarteil S."/>
            <person name="Calhoun S."/>
            <person name="Haridas S."/>
            <person name="Kuo A."/>
            <person name="Pangilinan J."/>
            <person name="Riley R."/>
            <person name="Labutti K."/>
            <person name="Andreopoulos B."/>
            <person name="Lipzen A."/>
            <person name="Chen C."/>
            <person name="Yanf M."/>
            <person name="Daum C."/>
            <person name="Ng V."/>
            <person name="Clum A."/>
            <person name="Steindorff A."/>
            <person name="Ohm R."/>
            <person name="Martin F."/>
            <person name="Silar P."/>
            <person name="Natvig D."/>
            <person name="Lalanne C."/>
            <person name="Gautier V."/>
            <person name="Ament-Velasquez S.L."/>
            <person name="Kruys A."/>
            <person name="Hutchinson M.I."/>
            <person name="Powell A.J."/>
            <person name="Barry K."/>
            <person name="Miller A.N."/>
            <person name="Grigoriev I.V."/>
            <person name="Debuchy R."/>
            <person name="Gladieux P."/>
            <person name="Thoren M.H."/>
            <person name="Johannesson H."/>
        </authorList>
    </citation>
    <scope>NUCLEOTIDE SEQUENCE</scope>
    <source>
        <strain evidence="7">PSN324</strain>
    </source>
</reference>
<dbReference type="Pfam" id="PF05199">
    <property type="entry name" value="GMC_oxred_C"/>
    <property type="match status" value="1"/>
</dbReference>
<dbReference type="GO" id="GO:0016614">
    <property type="term" value="F:oxidoreductase activity, acting on CH-OH group of donors"/>
    <property type="evidence" value="ECO:0007669"/>
    <property type="project" value="InterPro"/>
</dbReference>
<organism evidence="7 8">
    <name type="scientific">Cladorrhinum samala</name>
    <dbReference type="NCBI Taxonomy" id="585594"/>
    <lineage>
        <taxon>Eukaryota</taxon>
        <taxon>Fungi</taxon>
        <taxon>Dikarya</taxon>
        <taxon>Ascomycota</taxon>
        <taxon>Pezizomycotina</taxon>
        <taxon>Sordariomycetes</taxon>
        <taxon>Sordariomycetidae</taxon>
        <taxon>Sordariales</taxon>
        <taxon>Podosporaceae</taxon>
        <taxon>Cladorrhinum</taxon>
    </lineage>
</organism>
<comment type="cofactor">
    <cofactor evidence="3">
        <name>FAD</name>
        <dbReference type="ChEBI" id="CHEBI:57692"/>
    </cofactor>
</comment>
<evidence type="ECO:0000256" key="2">
    <source>
        <dbReference type="PIRSR" id="PIRSR000137-1"/>
    </source>
</evidence>
<evidence type="ECO:0000259" key="5">
    <source>
        <dbReference type="PROSITE" id="PS00623"/>
    </source>
</evidence>
<dbReference type="AlphaFoldDB" id="A0AAV9HGR3"/>
<evidence type="ECO:0000313" key="8">
    <source>
        <dbReference type="Proteomes" id="UP001321749"/>
    </source>
</evidence>
<dbReference type="EMBL" id="MU865050">
    <property type="protein sequence ID" value="KAK4458990.1"/>
    <property type="molecule type" value="Genomic_DNA"/>
</dbReference>
<proteinExistence type="inferred from homology"/>
<dbReference type="Gene3D" id="3.30.560.10">
    <property type="entry name" value="Glucose Oxidase, domain 3"/>
    <property type="match status" value="1"/>
</dbReference>
<dbReference type="Proteomes" id="UP001321749">
    <property type="component" value="Unassembled WGS sequence"/>
</dbReference>
<dbReference type="PIRSF" id="PIRSF000137">
    <property type="entry name" value="Alcohol_oxidase"/>
    <property type="match status" value="1"/>
</dbReference>